<dbReference type="InterPro" id="IPR039261">
    <property type="entry name" value="FNR_nucleotide-bd"/>
</dbReference>
<evidence type="ECO:0000256" key="10">
    <source>
        <dbReference type="ARBA" id="ARBA00022857"/>
    </source>
</evidence>
<dbReference type="Gene3D" id="2.40.30.10">
    <property type="entry name" value="Translation factors"/>
    <property type="match status" value="1"/>
</dbReference>
<dbReference type="STRING" id="1821621.A8C75_06285"/>
<feature type="binding site" description="proximal binding residue" evidence="17">
    <location>
        <position position="85"/>
    </location>
    <ligand>
        <name>heme b</name>
        <dbReference type="ChEBI" id="CHEBI:60344"/>
    </ligand>
    <ligandPart>
        <name>Fe</name>
        <dbReference type="ChEBI" id="CHEBI:18248"/>
    </ligandPart>
</feature>
<keyword evidence="5 17" id="KW-0349">Heme</keyword>
<evidence type="ECO:0000313" key="21">
    <source>
        <dbReference type="Proteomes" id="UP000078070"/>
    </source>
</evidence>
<evidence type="ECO:0000256" key="9">
    <source>
        <dbReference type="ARBA" id="ARBA00022827"/>
    </source>
</evidence>
<keyword evidence="6 17" id="KW-0561">Oxygen transport</keyword>
<comment type="cofactor">
    <cofactor evidence="17">
        <name>FAD</name>
        <dbReference type="ChEBI" id="CHEBI:57692"/>
    </cofactor>
    <text evidence="17">Binds 1 FAD per subunit.</text>
</comment>
<keyword evidence="4 17" id="KW-0216">Detoxification</keyword>
<dbReference type="InterPro" id="IPR009050">
    <property type="entry name" value="Globin-like_sf"/>
</dbReference>
<dbReference type="FunFam" id="3.40.50.80:FF:000010">
    <property type="entry name" value="Flavohemoprotein"/>
    <property type="match status" value="1"/>
</dbReference>
<dbReference type="RefSeq" id="WP_067379588.1">
    <property type="nucleotide sequence ID" value="NZ_CP015839.1"/>
</dbReference>
<feature type="site" description="Influences the redox potential of the prosthetic heme and FAD groups" evidence="17">
    <location>
        <position position="84"/>
    </location>
</feature>
<dbReference type="InterPro" id="IPR012292">
    <property type="entry name" value="Globin/Proto"/>
</dbReference>
<feature type="region of interest" description="Reductase" evidence="17">
    <location>
        <begin position="149"/>
        <end position="401"/>
    </location>
</feature>
<keyword evidence="21" id="KW-1185">Reference proteome</keyword>
<dbReference type="PANTHER" id="PTHR43396">
    <property type="entry name" value="FLAVOHEMOPROTEIN"/>
    <property type="match status" value="1"/>
</dbReference>
<dbReference type="CDD" id="cd06184">
    <property type="entry name" value="flavohem_like_fad_nad_binding"/>
    <property type="match status" value="1"/>
</dbReference>
<dbReference type="PROSITE" id="PS51384">
    <property type="entry name" value="FAD_FR"/>
    <property type="match status" value="1"/>
</dbReference>
<dbReference type="GO" id="GO:0005344">
    <property type="term" value="F:oxygen carrier activity"/>
    <property type="evidence" value="ECO:0007669"/>
    <property type="project" value="UniProtKB-UniRule"/>
</dbReference>
<keyword evidence="7 17" id="KW-0285">Flavoprotein</keyword>
<evidence type="ECO:0000256" key="1">
    <source>
        <dbReference type="ARBA" id="ARBA00006401"/>
    </source>
</evidence>
<dbReference type="FunFam" id="1.10.490.10:FF:000003">
    <property type="entry name" value="Flavohemoprotein"/>
    <property type="match status" value="1"/>
</dbReference>
<feature type="site" description="Involved in heme-bound ligand stabilization and O-O bond activation" evidence="17">
    <location>
        <position position="29"/>
    </location>
</feature>
<proteinExistence type="inferred from homology"/>
<evidence type="ECO:0000256" key="7">
    <source>
        <dbReference type="ARBA" id="ARBA00022630"/>
    </source>
</evidence>
<dbReference type="AlphaFoldDB" id="A0A1A9EX79"/>
<dbReference type="PANTHER" id="PTHR43396:SF3">
    <property type="entry name" value="FLAVOHEMOPROTEIN"/>
    <property type="match status" value="1"/>
</dbReference>
<feature type="binding site" evidence="17">
    <location>
        <begin position="273"/>
        <end position="278"/>
    </location>
    <ligand>
        <name>NADP(+)</name>
        <dbReference type="ChEBI" id="CHEBI:58349"/>
    </ligand>
</feature>
<dbReference type="EC" id="1.14.12.17" evidence="17"/>
<feature type="domain" description="Globin" evidence="18">
    <location>
        <begin position="1"/>
        <end position="138"/>
    </location>
</feature>
<dbReference type="GO" id="GO:0046210">
    <property type="term" value="P:nitric oxide catabolic process"/>
    <property type="evidence" value="ECO:0007669"/>
    <property type="project" value="TreeGrafter"/>
</dbReference>
<reference evidence="20 21" key="2">
    <citation type="journal article" date="2018" name="Int. J. Syst. Evol. Microbiol.">
        <title>Marinobacterium aestuarii sp. nov., a benzene-degrading marine bacterium isolated from estuary sediment.</title>
        <authorList>
            <person name="Bae S.S."/>
            <person name="Jung J."/>
            <person name="Chung D."/>
            <person name="Baek K."/>
        </authorList>
    </citation>
    <scope>NUCLEOTIDE SEQUENCE [LARGE SCALE GENOMIC DNA]</scope>
    <source>
        <strain evidence="20 21">ST58-10</strain>
    </source>
</reference>
<evidence type="ECO:0000259" key="19">
    <source>
        <dbReference type="PROSITE" id="PS51384"/>
    </source>
</evidence>
<comment type="catalytic activity">
    <reaction evidence="16 17">
        <text>2 nitric oxide + NADPH + 2 O2 = 2 nitrate + NADP(+) + H(+)</text>
        <dbReference type="Rhea" id="RHEA:19465"/>
        <dbReference type="ChEBI" id="CHEBI:15378"/>
        <dbReference type="ChEBI" id="CHEBI:15379"/>
        <dbReference type="ChEBI" id="CHEBI:16480"/>
        <dbReference type="ChEBI" id="CHEBI:17632"/>
        <dbReference type="ChEBI" id="CHEBI:57783"/>
        <dbReference type="ChEBI" id="CHEBI:58349"/>
        <dbReference type="EC" id="1.14.12.17"/>
    </reaction>
</comment>
<dbReference type="GO" id="GO:0008941">
    <property type="term" value="F:nitric oxide dioxygenase NAD(P)H activity"/>
    <property type="evidence" value="ECO:0007669"/>
    <property type="project" value="UniProtKB-UniRule"/>
</dbReference>
<dbReference type="HAMAP" id="MF_01252">
    <property type="entry name" value="Hmp"/>
    <property type="match status" value="1"/>
</dbReference>
<keyword evidence="20" id="KW-0223">Dioxygenase</keyword>
<comment type="similarity">
    <text evidence="2 17">Belongs to the globin family. Two-domain flavohemoproteins subfamily.</text>
</comment>
<dbReference type="GO" id="GO:0009636">
    <property type="term" value="P:response to toxic substance"/>
    <property type="evidence" value="ECO:0007669"/>
    <property type="project" value="UniProtKB-KW"/>
</dbReference>
<dbReference type="KEGG" id="mars:A8C75_06285"/>
<dbReference type="GO" id="GO:0071949">
    <property type="term" value="F:FAD binding"/>
    <property type="evidence" value="ECO:0007669"/>
    <property type="project" value="InterPro"/>
</dbReference>
<evidence type="ECO:0000256" key="8">
    <source>
        <dbReference type="ARBA" id="ARBA00022723"/>
    </source>
</evidence>
<feature type="active site" description="Charge relay system" evidence="17">
    <location>
        <position position="137"/>
    </location>
</feature>
<dbReference type="PRINTS" id="PR00410">
    <property type="entry name" value="PHEHYDRXLASE"/>
</dbReference>
<dbReference type="SUPFAM" id="SSF63380">
    <property type="entry name" value="Riboflavin synthase domain-like"/>
    <property type="match status" value="1"/>
</dbReference>
<dbReference type="GO" id="GO:0019825">
    <property type="term" value="F:oxygen binding"/>
    <property type="evidence" value="ECO:0007669"/>
    <property type="project" value="InterPro"/>
</dbReference>
<dbReference type="SUPFAM" id="SSF46458">
    <property type="entry name" value="Globin-like"/>
    <property type="match status" value="1"/>
</dbReference>
<evidence type="ECO:0000256" key="13">
    <source>
        <dbReference type="ARBA" id="ARBA00023027"/>
    </source>
</evidence>
<dbReference type="InterPro" id="IPR001433">
    <property type="entry name" value="OxRdtase_FAD/NAD-bd"/>
</dbReference>
<dbReference type="GO" id="GO:0071500">
    <property type="term" value="P:cellular response to nitrosative stress"/>
    <property type="evidence" value="ECO:0007669"/>
    <property type="project" value="TreeGrafter"/>
</dbReference>
<evidence type="ECO:0000256" key="4">
    <source>
        <dbReference type="ARBA" id="ARBA00022575"/>
    </source>
</evidence>
<dbReference type="Pfam" id="PF00175">
    <property type="entry name" value="NAD_binding_1"/>
    <property type="match status" value="1"/>
</dbReference>
<comment type="domain">
    <text evidence="17">Consists of two distinct domains; an N-terminal heme-containing oxygen-binding domain and a C-terminal reductase domain with binding sites for FAD and NAD(P)H.</text>
</comment>
<feature type="site" description="Influences the redox potential of the prosthetic heme and FAD groups" evidence="17">
    <location>
        <position position="393"/>
    </location>
</feature>
<comment type="function">
    <text evidence="14 17">Is involved in NO detoxification in an aerobic process, termed nitric oxide dioxygenase (NOD) reaction that utilizes O(2) and NAD(P)H to convert NO to nitrate, which protects the bacterium from various noxious nitrogen compounds. Therefore, plays a central role in the inducible response to nitrosative stress.</text>
</comment>
<gene>
    <name evidence="17" type="primary">hmp</name>
    <name evidence="20" type="ORF">A8C75_06285</name>
</gene>
<keyword evidence="13 17" id="KW-0520">NAD</keyword>
<keyword evidence="11 17" id="KW-0560">Oxidoreductase</keyword>
<keyword evidence="12 17" id="KW-0408">Iron</keyword>
<evidence type="ECO:0000256" key="14">
    <source>
        <dbReference type="ARBA" id="ARBA00025094"/>
    </source>
</evidence>
<dbReference type="Gene3D" id="1.10.490.10">
    <property type="entry name" value="Globins"/>
    <property type="match status" value="1"/>
</dbReference>
<dbReference type="NCBIfam" id="NF009805">
    <property type="entry name" value="PRK13289.1"/>
    <property type="match status" value="1"/>
</dbReference>
<feature type="domain" description="FAD-binding FR-type" evidence="19">
    <location>
        <begin position="152"/>
        <end position="260"/>
    </location>
</feature>
<dbReference type="PROSITE" id="PS01033">
    <property type="entry name" value="GLOBIN"/>
    <property type="match status" value="1"/>
</dbReference>
<organism evidence="20 21">
    <name type="scientific">Marinobacterium aestuarii</name>
    <dbReference type="NCBI Taxonomy" id="1821621"/>
    <lineage>
        <taxon>Bacteria</taxon>
        <taxon>Pseudomonadati</taxon>
        <taxon>Pseudomonadota</taxon>
        <taxon>Gammaproteobacteria</taxon>
        <taxon>Oceanospirillales</taxon>
        <taxon>Oceanospirillaceae</taxon>
        <taxon>Marinobacterium</taxon>
    </lineage>
</organism>
<evidence type="ECO:0000256" key="6">
    <source>
        <dbReference type="ARBA" id="ARBA00022621"/>
    </source>
</evidence>
<dbReference type="InterPro" id="IPR017938">
    <property type="entry name" value="Riboflavin_synthase-like_b-brl"/>
</dbReference>
<comment type="cofactor">
    <cofactor evidence="17">
        <name>heme b</name>
        <dbReference type="ChEBI" id="CHEBI:60344"/>
    </cofactor>
    <text evidence="17">Binds 1 heme b (iron(II)-protoporphyrin IX) group per subunit.</text>
</comment>
<feature type="binding site" evidence="17">
    <location>
        <begin position="206"/>
        <end position="209"/>
    </location>
    <ligand>
        <name>FAD</name>
        <dbReference type="ChEBI" id="CHEBI:57692"/>
    </ligand>
</feature>
<evidence type="ECO:0000256" key="15">
    <source>
        <dbReference type="ARBA" id="ARBA00048649"/>
    </source>
</evidence>
<dbReference type="InterPro" id="IPR017927">
    <property type="entry name" value="FAD-bd_FR_type"/>
</dbReference>
<reference evidence="21" key="1">
    <citation type="submission" date="2016-05" db="EMBL/GenBank/DDBJ databases">
        <authorList>
            <person name="Baek K."/>
            <person name="Yang S.-J."/>
        </authorList>
    </citation>
    <scope>NUCLEOTIDE SEQUENCE [LARGE SCALE GENOMIC DNA]</scope>
    <source>
        <strain evidence="21">ST58-10</strain>
    </source>
</reference>
<keyword evidence="10 17" id="KW-0521">NADP</keyword>
<dbReference type="GO" id="GO:0020037">
    <property type="term" value="F:heme binding"/>
    <property type="evidence" value="ECO:0007669"/>
    <property type="project" value="InterPro"/>
</dbReference>
<evidence type="ECO:0000256" key="2">
    <source>
        <dbReference type="ARBA" id="ARBA00008414"/>
    </source>
</evidence>
<evidence type="ECO:0000256" key="17">
    <source>
        <dbReference type="HAMAP-Rule" id="MF_01252"/>
    </source>
</evidence>
<comment type="similarity">
    <text evidence="1 17">In the C-terminal section; belongs to the flavoprotein pyridine nucleotide cytochrome reductase family.</text>
</comment>
<evidence type="ECO:0000256" key="3">
    <source>
        <dbReference type="ARBA" id="ARBA00022448"/>
    </source>
</evidence>
<keyword evidence="9 17" id="KW-0274">FAD</keyword>
<sequence length="401" mass="44541">MLQPHHIATVQATLPLLESAGPALTEHFYARMFRDNPELKDVFNLAHQTSGAQPVALFNAILAYARHLNNPAVLSQAVERIAQKHTGFLIRPEQYSIVGHHLLETIRELAPDAATPEVLKAWELAYGQLAQIFIGREAEIYDQAANADGGWRGTRRFRLASKTRETDLITSFEFEPLDGAPVSLFKPGQYLTLSISHPSLAQHEYRQYSLSDAPNGCSYRISVKREAVPVPGEVSTYLHNELQVGDEIDLLPPAGDFYLDVTRDTPVVLLSGGVGLTPMLSMFNSLAEADHSAPVYYLHGCENGRQHAFAEHVAALCASHESLHSFSWYQAPLTSDIADQDYQASGLMDLAPLRAAIERDNTEYYFCGPLPFMQAIHRQLKAWGVADSRLHYELFGPHQAL</sequence>
<evidence type="ECO:0000256" key="5">
    <source>
        <dbReference type="ARBA" id="ARBA00022617"/>
    </source>
</evidence>
<feature type="binding site" evidence="17">
    <location>
        <position position="190"/>
    </location>
    <ligand>
        <name>FAD</name>
        <dbReference type="ChEBI" id="CHEBI:57692"/>
    </ligand>
</feature>
<dbReference type="Proteomes" id="UP000078070">
    <property type="component" value="Chromosome"/>
</dbReference>
<dbReference type="Pfam" id="PF00042">
    <property type="entry name" value="Globin"/>
    <property type="match status" value="1"/>
</dbReference>
<dbReference type="EMBL" id="CP015839">
    <property type="protein sequence ID" value="ANG62139.1"/>
    <property type="molecule type" value="Genomic_DNA"/>
</dbReference>
<dbReference type="FunFam" id="2.40.30.10:FF:000034">
    <property type="entry name" value="Flavohemoprotein"/>
    <property type="match status" value="1"/>
</dbReference>
<protein>
    <recommendedName>
        <fullName evidence="17">Flavohemoprotein</fullName>
    </recommendedName>
    <alternativeName>
        <fullName evidence="17">Flavohemoglobin</fullName>
    </alternativeName>
    <alternativeName>
        <fullName evidence="17">Hemoglobin-like protein</fullName>
    </alternativeName>
    <alternativeName>
        <fullName evidence="17">Nitric oxide dioxygenase</fullName>
        <shortName evidence="17">NO oxygenase</shortName>
        <shortName evidence="17">NOD</shortName>
        <ecNumber evidence="17">1.14.12.17</ecNumber>
    </alternativeName>
</protein>
<dbReference type="SUPFAM" id="SSF52343">
    <property type="entry name" value="Ferredoxin reductase-like, C-terminal NADP-linked domain"/>
    <property type="match status" value="1"/>
</dbReference>
<dbReference type="OrthoDB" id="9801223at2"/>
<evidence type="ECO:0000256" key="12">
    <source>
        <dbReference type="ARBA" id="ARBA00023004"/>
    </source>
</evidence>
<dbReference type="InterPro" id="IPR000971">
    <property type="entry name" value="Globin"/>
</dbReference>
<evidence type="ECO:0000313" key="20">
    <source>
        <dbReference type="EMBL" id="ANG62139.1"/>
    </source>
</evidence>
<accession>A0A1A9EX79</accession>
<evidence type="ECO:0000259" key="18">
    <source>
        <dbReference type="PROSITE" id="PS01033"/>
    </source>
</evidence>
<feature type="binding site" evidence="17">
    <location>
        <begin position="394"/>
        <end position="397"/>
    </location>
    <ligand>
        <name>FAD</name>
        <dbReference type="ChEBI" id="CHEBI:57692"/>
    </ligand>
</feature>
<dbReference type="InterPro" id="IPR023950">
    <property type="entry name" value="Hmp"/>
</dbReference>
<keyword evidence="8 17" id="KW-0479">Metal-binding</keyword>
<evidence type="ECO:0000256" key="16">
    <source>
        <dbReference type="ARBA" id="ARBA00049433"/>
    </source>
</evidence>
<name>A0A1A9EX79_9GAMM</name>
<evidence type="ECO:0000256" key="11">
    <source>
        <dbReference type="ARBA" id="ARBA00023002"/>
    </source>
</evidence>
<comment type="catalytic activity">
    <reaction evidence="15 17">
        <text>2 nitric oxide + NADH + 2 O2 = 2 nitrate + NAD(+) + H(+)</text>
        <dbReference type="Rhea" id="RHEA:19469"/>
        <dbReference type="ChEBI" id="CHEBI:15378"/>
        <dbReference type="ChEBI" id="CHEBI:15379"/>
        <dbReference type="ChEBI" id="CHEBI:16480"/>
        <dbReference type="ChEBI" id="CHEBI:17632"/>
        <dbReference type="ChEBI" id="CHEBI:57540"/>
        <dbReference type="ChEBI" id="CHEBI:57945"/>
        <dbReference type="EC" id="1.14.12.17"/>
    </reaction>
</comment>
<dbReference type="GO" id="GO:0046872">
    <property type="term" value="F:metal ion binding"/>
    <property type="evidence" value="ECO:0007669"/>
    <property type="project" value="UniProtKB-KW"/>
</dbReference>
<feature type="active site" description="Charge relay system" evidence="17">
    <location>
        <position position="95"/>
    </location>
</feature>
<keyword evidence="3 17" id="KW-0813">Transport</keyword>
<dbReference type="Gene3D" id="3.40.50.80">
    <property type="entry name" value="Nucleotide-binding domain of ferredoxin-NADP reductase (FNR) module"/>
    <property type="match status" value="1"/>
</dbReference>